<feature type="compositionally biased region" description="Polar residues" evidence="1">
    <location>
        <begin position="130"/>
        <end position="148"/>
    </location>
</feature>
<feature type="compositionally biased region" description="Polar residues" evidence="1">
    <location>
        <begin position="165"/>
        <end position="191"/>
    </location>
</feature>
<evidence type="ECO:0000313" key="2">
    <source>
        <dbReference type="EMBL" id="KAJ8026916.1"/>
    </source>
</evidence>
<comment type="caution">
    <text evidence="2">The sequence shown here is derived from an EMBL/GenBank/DDBJ whole genome shotgun (WGS) entry which is preliminary data.</text>
</comment>
<keyword evidence="3" id="KW-1185">Reference proteome</keyword>
<feature type="compositionally biased region" description="Polar residues" evidence="1">
    <location>
        <begin position="62"/>
        <end position="75"/>
    </location>
</feature>
<organism evidence="2 3">
    <name type="scientific">Holothuria leucospilota</name>
    <name type="common">Black long sea cucumber</name>
    <name type="synonym">Mertensiothuria leucospilota</name>
    <dbReference type="NCBI Taxonomy" id="206669"/>
    <lineage>
        <taxon>Eukaryota</taxon>
        <taxon>Metazoa</taxon>
        <taxon>Echinodermata</taxon>
        <taxon>Eleutherozoa</taxon>
        <taxon>Echinozoa</taxon>
        <taxon>Holothuroidea</taxon>
        <taxon>Aspidochirotacea</taxon>
        <taxon>Aspidochirotida</taxon>
        <taxon>Holothuriidae</taxon>
        <taxon>Holothuria</taxon>
    </lineage>
</organism>
<name>A0A9Q1BGK6_HOLLE</name>
<feature type="compositionally biased region" description="Basic and acidic residues" evidence="1">
    <location>
        <begin position="24"/>
        <end position="35"/>
    </location>
</feature>
<evidence type="ECO:0000313" key="3">
    <source>
        <dbReference type="Proteomes" id="UP001152320"/>
    </source>
</evidence>
<dbReference type="Proteomes" id="UP001152320">
    <property type="component" value="Chromosome 16"/>
</dbReference>
<evidence type="ECO:0000256" key="1">
    <source>
        <dbReference type="SAM" id="MobiDB-lite"/>
    </source>
</evidence>
<dbReference type="OrthoDB" id="10631243at2759"/>
<protein>
    <submittedName>
        <fullName evidence="2">Uncharacterized protein</fullName>
    </submittedName>
</protein>
<accession>A0A9Q1BGK6</accession>
<dbReference type="EMBL" id="JAIZAY010000016">
    <property type="protein sequence ID" value="KAJ8026916.1"/>
    <property type="molecule type" value="Genomic_DNA"/>
</dbReference>
<feature type="region of interest" description="Disordered" evidence="1">
    <location>
        <begin position="1"/>
        <end position="191"/>
    </location>
</feature>
<reference evidence="2" key="1">
    <citation type="submission" date="2021-10" db="EMBL/GenBank/DDBJ databases">
        <title>Tropical sea cucumber genome reveals ecological adaptation and Cuvierian tubules defense mechanism.</title>
        <authorList>
            <person name="Chen T."/>
        </authorList>
    </citation>
    <scope>NUCLEOTIDE SEQUENCE</scope>
    <source>
        <strain evidence="2">Nanhai2018</strain>
        <tissue evidence="2">Muscle</tissue>
    </source>
</reference>
<sequence length="191" mass="21235">MPWSSGPLQEGVKRFTYKGPNSRSSDDFDNFEKSRTPLQSTHRPNVSSSDMEVIWSVRKDNSGFNSKLSSKSPTPMSGFYSRYTSQDPRLRSKLGGNEKSDVAGVSGDYTYNSGKSGYSYSQGKMKMQPASEQPASSSNSWKQSQANHRNILFRDSSPTTPSPSQESGRFNIPSTSSDHGRHSSNSWDDFF</sequence>
<proteinExistence type="predicted"/>
<feature type="compositionally biased region" description="Polar residues" evidence="1">
    <location>
        <begin position="36"/>
        <end position="50"/>
    </location>
</feature>
<gene>
    <name evidence="2" type="ORF">HOLleu_31884</name>
</gene>
<dbReference type="AlphaFoldDB" id="A0A9Q1BGK6"/>
<feature type="compositionally biased region" description="Low complexity" evidence="1">
    <location>
        <begin position="109"/>
        <end position="126"/>
    </location>
</feature>